<gene>
    <name evidence="2" type="ORF">R1sor_002040</name>
</gene>
<dbReference type="InterPro" id="IPR029052">
    <property type="entry name" value="Metallo-depent_PP-like"/>
</dbReference>
<organism evidence="2 3">
    <name type="scientific">Riccia sorocarpa</name>
    <dbReference type="NCBI Taxonomy" id="122646"/>
    <lineage>
        <taxon>Eukaryota</taxon>
        <taxon>Viridiplantae</taxon>
        <taxon>Streptophyta</taxon>
        <taxon>Embryophyta</taxon>
        <taxon>Marchantiophyta</taxon>
        <taxon>Marchantiopsida</taxon>
        <taxon>Marchantiidae</taxon>
        <taxon>Marchantiales</taxon>
        <taxon>Ricciaceae</taxon>
        <taxon>Riccia</taxon>
    </lineage>
</organism>
<accession>A0ABD3GXN0</accession>
<dbReference type="SUPFAM" id="SSF56300">
    <property type="entry name" value="Metallo-dependent phosphatases"/>
    <property type="match status" value="1"/>
</dbReference>
<dbReference type="PANTHER" id="PTHR35769">
    <property type="entry name" value="CALCINEURIN-LIKE METALLO-PHOSPHOESTERASE SUPERFAMILY PROTEIN"/>
    <property type="match status" value="1"/>
</dbReference>
<dbReference type="InterPro" id="IPR004843">
    <property type="entry name" value="Calcineurin-like_PHP"/>
</dbReference>
<dbReference type="Proteomes" id="UP001633002">
    <property type="component" value="Unassembled WGS sequence"/>
</dbReference>
<dbReference type="CDD" id="cd07397">
    <property type="entry name" value="MPP_NostocDevT-like"/>
    <property type="match status" value="1"/>
</dbReference>
<name>A0ABD3GXN0_9MARC</name>
<keyword evidence="3" id="KW-1185">Reference proteome</keyword>
<dbReference type="InterPro" id="IPR027629">
    <property type="entry name" value="DevT-like"/>
</dbReference>
<evidence type="ECO:0000313" key="2">
    <source>
        <dbReference type="EMBL" id="KAL3684018.1"/>
    </source>
</evidence>
<evidence type="ECO:0000313" key="3">
    <source>
        <dbReference type="Proteomes" id="UP001633002"/>
    </source>
</evidence>
<dbReference type="Pfam" id="PF00149">
    <property type="entry name" value="Metallophos"/>
    <property type="match status" value="1"/>
</dbReference>
<dbReference type="NCBIfam" id="TIGR04168">
    <property type="entry name" value="TIGR04168 family protein"/>
    <property type="match status" value="1"/>
</dbReference>
<sequence length="318" mass="35107">MAMATLCRAARLAIVGDVHDDWDSVVDARALSVLQPDLVLFTGDFGDKNVELVAEISSLNYTKAAILGNHDCWFGPTILDRDPIEAQLELLGKAHVGYSRLDFPQLSLSVVGGRPGSWGGSHMHKMTKKYFGVSSMKQSCDLIANAALGAPEENFLLLLAHNGPTGLGAEPNDICGRDWIRGGGDHGDKDLESAISDVKKERKVPLVVFGHMHKQLQVQDETRKMIVVGEDETVYLNAAVVPRVRDVSSPKPKEDSLESKFARNWLENLPRIPPERNFTLVELENGELKKISEVWVKVEETVASIEEQTVLYPMDQVL</sequence>
<dbReference type="AlphaFoldDB" id="A0ABD3GXN0"/>
<dbReference type="PANTHER" id="PTHR35769:SF2">
    <property type="entry name" value="CALCINEURIN-LIKE METALLO-PHOSPHOESTERASE SUPERFAMILY PROTEIN"/>
    <property type="match status" value="1"/>
</dbReference>
<reference evidence="2 3" key="1">
    <citation type="submission" date="2024-09" db="EMBL/GenBank/DDBJ databases">
        <title>Chromosome-scale assembly of Riccia sorocarpa.</title>
        <authorList>
            <person name="Paukszto L."/>
        </authorList>
    </citation>
    <scope>NUCLEOTIDE SEQUENCE [LARGE SCALE GENOMIC DNA]</scope>
    <source>
        <strain evidence="2">LP-2024</strain>
        <tissue evidence="2">Aerial parts of the thallus</tissue>
    </source>
</reference>
<dbReference type="Gene3D" id="3.60.21.10">
    <property type="match status" value="1"/>
</dbReference>
<proteinExistence type="predicted"/>
<protein>
    <recommendedName>
        <fullName evidence="1">Calcineurin-like phosphoesterase domain-containing protein</fullName>
    </recommendedName>
</protein>
<evidence type="ECO:0000259" key="1">
    <source>
        <dbReference type="Pfam" id="PF00149"/>
    </source>
</evidence>
<comment type="caution">
    <text evidence="2">The sequence shown here is derived from an EMBL/GenBank/DDBJ whole genome shotgun (WGS) entry which is preliminary data.</text>
</comment>
<feature type="domain" description="Calcineurin-like phosphoesterase" evidence="1">
    <location>
        <begin position="11"/>
        <end position="214"/>
    </location>
</feature>
<dbReference type="EMBL" id="JBJQOH010000006">
    <property type="protein sequence ID" value="KAL3684018.1"/>
    <property type="molecule type" value="Genomic_DNA"/>
</dbReference>